<sequence>MQPRRGGAHTPVIVPPPAVQEKAAKDTKNDIPTYPIRITNHGKIRVWVAFVLDFFEKNGDIPVLLHTLPTAYLSSLGPSARPPPSESESKQKPNTTSAGDTLDKTERTTKDKGKGKAMDVDEEGDEKQSGSAKECSLSTATTTIPRLISVVEIVKREFLKSLAAKKSPRLAGLYQYTEYGCLEDLKRDKDMRTSEKSGGIRAGDDRAREVLQALSGKHNVQQKQTPYMKITLSLGNIPGLVERGASYQSPTIRKISKSAKSRAKKREKKSQAAAGTSEEDDDMVTE</sequence>
<evidence type="ECO:0000313" key="3">
    <source>
        <dbReference type="Proteomes" id="UP000242287"/>
    </source>
</evidence>
<proteinExistence type="predicted"/>
<feature type="region of interest" description="Disordered" evidence="1">
    <location>
        <begin position="76"/>
        <end position="136"/>
    </location>
</feature>
<accession>A0A2A9NGA5</accession>
<feature type="compositionally biased region" description="Basic and acidic residues" evidence="1">
    <location>
        <begin position="101"/>
        <end position="119"/>
    </location>
</feature>
<reference evidence="2 3" key="1">
    <citation type="submission" date="2014-02" db="EMBL/GenBank/DDBJ databases">
        <title>Transposable element dynamics among asymbiotic and ectomycorrhizal Amanita fungi.</title>
        <authorList>
            <consortium name="DOE Joint Genome Institute"/>
            <person name="Hess J."/>
            <person name="Skrede I."/>
            <person name="Wolfe B."/>
            <person name="LaButti K."/>
            <person name="Ohm R.A."/>
            <person name="Grigoriev I.V."/>
            <person name="Pringle A."/>
        </authorList>
    </citation>
    <scope>NUCLEOTIDE SEQUENCE [LARGE SCALE GENOMIC DNA]</scope>
    <source>
        <strain evidence="2 3">SKay4041</strain>
    </source>
</reference>
<evidence type="ECO:0000256" key="1">
    <source>
        <dbReference type="SAM" id="MobiDB-lite"/>
    </source>
</evidence>
<keyword evidence="3" id="KW-1185">Reference proteome</keyword>
<dbReference type="EMBL" id="KZ302122">
    <property type="protein sequence ID" value="PFH47287.1"/>
    <property type="molecule type" value="Genomic_DNA"/>
</dbReference>
<feature type="region of interest" description="Disordered" evidence="1">
    <location>
        <begin position="248"/>
        <end position="286"/>
    </location>
</feature>
<feature type="compositionally biased region" description="Acidic residues" evidence="1">
    <location>
        <begin position="277"/>
        <end position="286"/>
    </location>
</feature>
<organism evidence="2 3">
    <name type="scientific">Amanita thiersii Skay4041</name>
    <dbReference type="NCBI Taxonomy" id="703135"/>
    <lineage>
        <taxon>Eukaryota</taxon>
        <taxon>Fungi</taxon>
        <taxon>Dikarya</taxon>
        <taxon>Basidiomycota</taxon>
        <taxon>Agaricomycotina</taxon>
        <taxon>Agaricomycetes</taxon>
        <taxon>Agaricomycetidae</taxon>
        <taxon>Agaricales</taxon>
        <taxon>Pluteineae</taxon>
        <taxon>Amanitaceae</taxon>
        <taxon>Amanita</taxon>
    </lineage>
</organism>
<gene>
    <name evidence="2" type="ORF">AMATHDRAFT_6925</name>
</gene>
<feature type="compositionally biased region" description="Basic residues" evidence="1">
    <location>
        <begin position="254"/>
        <end position="268"/>
    </location>
</feature>
<name>A0A2A9NGA5_9AGAR</name>
<dbReference type="OrthoDB" id="424402at2759"/>
<dbReference type="AlphaFoldDB" id="A0A2A9NGA5"/>
<dbReference type="Proteomes" id="UP000242287">
    <property type="component" value="Unassembled WGS sequence"/>
</dbReference>
<evidence type="ECO:0000313" key="2">
    <source>
        <dbReference type="EMBL" id="PFH47287.1"/>
    </source>
</evidence>
<feature type="region of interest" description="Disordered" evidence="1">
    <location>
        <begin position="1"/>
        <end position="26"/>
    </location>
</feature>
<dbReference type="STRING" id="703135.A0A2A9NGA5"/>
<protein>
    <submittedName>
        <fullName evidence="2">Uncharacterized protein</fullName>
    </submittedName>
</protein>